<keyword evidence="6" id="KW-0446">Lipid-binding</keyword>
<dbReference type="SMART" id="SM00312">
    <property type="entry name" value="PX"/>
    <property type="match status" value="1"/>
</dbReference>
<evidence type="ECO:0000256" key="7">
    <source>
        <dbReference type="ARBA" id="ARBA00023136"/>
    </source>
</evidence>
<dbReference type="SUPFAM" id="SSF64268">
    <property type="entry name" value="PX domain"/>
    <property type="match status" value="1"/>
</dbReference>
<gene>
    <name evidence="10" type="ORF">DSTB1V02_LOCUS12163</name>
</gene>
<dbReference type="GO" id="GO:0034727">
    <property type="term" value="P:piecemeal microautophagy of the nucleus"/>
    <property type="evidence" value="ECO:0007669"/>
    <property type="project" value="TreeGrafter"/>
</dbReference>
<dbReference type="GO" id="GO:0000407">
    <property type="term" value="C:phagophore assembly site"/>
    <property type="evidence" value="ECO:0007669"/>
    <property type="project" value="TreeGrafter"/>
</dbReference>
<dbReference type="Pfam" id="PF00787">
    <property type="entry name" value="PX"/>
    <property type="match status" value="1"/>
</dbReference>
<dbReference type="SUPFAM" id="SSF103657">
    <property type="entry name" value="BAR/IMD domain-like"/>
    <property type="match status" value="1"/>
</dbReference>
<organism evidence="10">
    <name type="scientific">Darwinula stevensoni</name>
    <dbReference type="NCBI Taxonomy" id="69355"/>
    <lineage>
        <taxon>Eukaryota</taxon>
        <taxon>Metazoa</taxon>
        <taxon>Ecdysozoa</taxon>
        <taxon>Arthropoda</taxon>
        <taxon>Crustacea</taxon>
        <taxon>Oligostraca</taxon>
        <taxon>Ostracoda</taxon>
        <taxon>Podocopa</taxon>
        <taxon>Podocopida</taxon>
        <taxon>Darwinulocopina</taxon>
        <taxon>Darwinuloidea</taxon>
        <taxon>Darwinulidae</taxon>
        <taxon>Darwinula</taxon>
    </lineage>
</organism>
<keyword evidence="5" id="KW-0963">Cytoplasm</keyword>
<dbReference type="EMBL" id="CAJPEV010004393">
    <property type="protein sequence ID" value="CAG0901719.1"/>
    <property type="molecule type" value="Genomic_DNA"/>
</dbReference>
<dbReference type="GO" id="GO:0015031">
    <property type="term" value="P:protein transport"/>
    <property type="evidence" value="ECO:0007669"/>
    <property type="project" value="TreeGrafter"/>
</dbReference>
<dbReference type="InterPro" id="IPR001683">
    <property type="entry name" value="PX_dom"/>
</dbReference>
<dbReference type="GO" id="GO:0000422">
    <property type="term" value="P:autophagy of mitochondrion"/>
    <property type="evidence" value="ECO:0007669"/>
    <property type="project" value="TreeGrafter"/>
</dbReference>
<feature type="domain" description="PX" evidence="9">
    <location>
        <begin position="63"/>
        <end position="188"/>
    </location>
</feature>
<comment type="similarity">
    <text evidence="3">Belongs to the sorting nexin family.</text>
</comment>
<dbReference type="Gene3D" id="1.20.1270.60">
    <property type="entry name" value="Arfaptin homology (AH) domain/BAR domain"/>
    <property type="match status" value="1"/>
</dbReference>
<evidence type="ECO:0000256" key="6">
    <source>
        <dbReference type="ARBA" id="ARBA00023121"/>
    </source>
</evidence>
<evidence type="ECO:0000256" key="3">
    <source>
        <dbReference type="ARBA" id="ARBA00010883"/>
    </source>
</evidence>
<proteinExistence type="inferred from homology"/>
<reference evidence="10" key="1">
    <citation type="submission" date="2020-11" db="EMBL/GenBank/DDBJ databases">
        <authorList>
            <person name="Tran Van P."/>
        </authorList>
    </citation>
    <scope>NUCLEOTIDE SEQUENCE</scope>
</reference>
<dbReference type="PANTHER" id="PTHR45949">
    <property type="entry name" value="SORTING NEXIN-4"/>
    <property type="match status" value="1"/>
</dbReference>
<protein>
    <recommendedName>
        <fullName evidence="9">PX domain-containing protein</fullName>
    </recommendedName>
</protein>
<sequence length="438" mass="49907">MQMAANAATGKERLEGSGSHKPFTGAVSVITSPSIDAISSFSSESLGDDAEVIADTKSAQTAGDFQISIGNPEKHVNVMETFVSFQITTKVLDPQARPDLIESEYKVRRRYNDFLWLRSRLVSENPTHIIPPLPEKHNLKEQLDRYSREFIHQRIFLLQKFILRLADHPTLSFNKYFIVFLTAKPATFIQCRRHEESILSRLSSSMHNLVLSHSPRSPEFQAVSDYISNLGEKLHAIEKIAHRIHLVRKQYVKEEKELPLALNAWASAEQELSHMLHCVLDAIEKCNAAHKHLLTSFVPQFLLPLHEYTLYVDAVKEALIRRDHLQVEHERMVQDLEKKRLAKAHVEAGQGDSAMLFSAFFNRGTSDTDALRDERLEKLDNSIQDLQKSIGEKGDRTAIGDADFCADLERWHSVKDQDLKTILSDHANRHVLMYEEVG</sequence>
<dbReference type="Proteomes" id="UP000677054">
    <property type="component" value="Unassembled WGS sequence"/>
</dbReference>
<keyword evidence="11" id="KW-1185">Reference proteome</keyword>
<keyword evidence="7" id="KW-0472">Membrane</keyword>
<dbReference type="PANTHER" id="PTHR45949:SF2">
    <property type="entry name" value="SORTING NEXIN-4"/>
    <property type="match status" value="1"/>
</dbReference>
<evidence type="ECO:0000256" key="8">
    <source>
        <dbReference type="SAM" id="MobiDB-lite"/>
    </source>
</evidence>
<evidence type="ECO:0000256" key="4">
    <source>
        <dbReference type="ARBA" id="ARBA00022448"/>
    </source>
</evidence>
<name>A0A7R9ADW6_9CRUS</name>
<dbReference type="OrthoDB" id="205639at2759"/>
<evidence type="ECO:0000313" key="11">
    <source>
        <dbReference type="Proteomes" id="UP000677054"/>
    </source>
</evidence>
<dbReference type="GO" id="GO:0061709">
    <property type="term" value="P:reticulophagy"/>
    <property type="evidence" value="ECO:0007669"/>
    <property type="project" value="TreeGrafter"/>
</dbReference>
<dbReference type="PROSITE" id="PS50195">
    <property type="entry name" value="PX"/>
    <property type="match status" value="1"/>
</dbReference>
<accession>A0A7R9ADW6</accession>
<evidence type="ECO:0000256" key="1">
    <source>
        <dbReference type="ARBA" id="ARBA00004184"/>
    </source>
</evidence>
<evidence type="ECO:0000256" key="2">
    <source>
        <dbReference type="ARBA" id="ARBA00004496"/>
    </source>
</evidence>
<dbReference type="AlphaFoldDB" id="A0A7R9ADW6"/>
<feature type="region of interest" description="Disordered" evidence="8">
    <location>
        <begin position="1"/>
        <end position="22"/>
    </location>
</feature>
<dbReference type="EMBL" id="LR903910">
    <property type="protein sequence ID" value="CAD7252405.1"/>
    <property type="molecule type" value="Genomic_DNA"/>
</dbReference>
<evidence type="ECO:0000256" key="5">
    <source>
        <dbReference type="ARBA" id="ARBA00022490"/>
    </source>
</evidence>
<dbReference type="GO" id="GO:0035091">
    <property type="term" value="F:phosphatidylinositol binding"/>
    <property type="evidence" value="ECO:0007669"/>
    <property type="project" value="InterPro"/>
</dbReference>
<comment type="subcellular location">
    <subcellularLocation>
        <location evidence="2">Cytoplasm</location>
    </subcellularLocation>
    <subcellularLocation>
        <location evidence="1">Endomembrane system</location>
        <topology evidence="1">Peripheral membrane protein</topology>
    </subcellularLocation>
</comment>
<evidence type="ECO:0000313" key="10">
    <source>
        <dbReference type="EMBL" id="CAD7252405.1"/>
    </source>
</evidence>
<dbReference type="GO" id="GO:0032456">
    <property type="term" value="P:endocytic recycling"/>
    <property type="evidence" value="ECO:0007669"/>
    <property type="project" value="TreeGrafter"/>
</dbReference>
<dbReference type="InterPro" id="IPR027267">
    <property type="entry name" value="AH/BAR_dom_sf"/>
</dbReference>
<evidence type="ECO:0000259" key="9">
    <source>
        <dbReference type="PROSITE" id="PS50195"/>
    </source>
</evidence>
<dbReference type="Gene3D" id="3.30.1520.10">
    <property type="entry name" value="Phox-like domain"/>
    <property type="match status" value="1"/>
</dbReference>
<dbReference type="InterPro" id="IPR036871">
    <property type="entry name" value="PX_dom_sf"/>
</dbReference>
<dbReference type="GO" id="GO:0005769">
    <property type="term" value="C:early endosome"/>
    <property type="evidence" value="ECO:0007669"/>
    <property type="project" value="TreeGrafter"/>
</dbReference>
<keyword evidence="4" id="KW-0813">Transport</keyword>